<evidence type="ECO:0000313" key="13">
    <source>
        <dbReference type="EMBL" id="SNT74146.1"/>
    </source>
</evidence>
<dbReference type="GO" id="GO:0005886">
    <property type="term" value="C:plasma membrane"/>
    <property type="evidence" value="ECO:0007669"/>
    <property type="project" value="UniProtKB-SubCell"/>
</dbReference>
<dbReference type="GO" id="GO:0006744">
    <property type="term" value="P:ubiquinone biosynthetic process"/>
    <property type="evidence" value="ECO:0007669"/>
    <property type="project" value="UniProtKB-UniRule"/>
</dbReference>
<dbReference type="AlphaFoldDB" id="A0A239PW23"/>
<dbReference type="OrthoDB" id="9782418at2"/>
<comment type="cofactor">
    <cofactor evidence="1 11">
        <name>Mg(2+)</name>
        <dbReference type="ChEBI" id="CHEBI:18420"/>
    </cofactor>
</comment>
<evidence type="ECO:0000256" key="9">
    <source>
        <dbReference type="ARBA" id="ARBA00022989"/>
    </source>
</evidence>
<dbReference type="InterPro" id="IPR044878">
    <property type="entry name" value="UbiA_sf"/>
</dbReference>
<dbReference type="EMBL" id="FZQA01000004">
    <property type="protein sequence ID" value="SNT74146.1"/>
    <property type="molecule type" value="Genomic_DNA"/>
</dbReference>
<dbReference type="UniPathway" id="UPA00232"/>
<keyword evidence="5 11" id="KW-0997">Cell inner membrane</keyword>
<dbReference type="GO" id="GO:0008412">
    <property type="term" value="F:4-hydroxybenzoate polyprenyltransferase activity"/>
    <property type="evidence" value="ECO:0007669"/>
    <property type="project" value="UniProtKB-UniRule"/>
</dbReference>
<feature type="transmembrane region" description="Helical" evidence="11">
    <location>
        <begin position="120"/>
        <end position="136"/>
    </location>
</feature>
<dbReference type="PANTHER" id="PTHR11048:SF28">
    <property type="entry name" value="4-HYDROXYBENZOATE POLYPRENYLTRANSFERASE, MITOCHONDRIAL"/>
    <property type="match status" value="1"/>
</dbReference>
<keyword evidence="14" id="KW-1185">Reference proteome</keyword>
<dbReference type="InterPro" id="IPR006370">
    <property type="entry name" value="HB_polyprenyltransferase-like"/>
</dbReference>
<comment type="similarity">
    <text evidence="3 11">Belongs to the UbiA prenyltransferase family.</text>
</comment>
<evidence type="ECO:0000256" key="8">
    <source>
        <dbReference type="ARBA" id="ARBA00022692"/>
    </source>
</evidence>
<sequence>MTTAPQAAPAPADAEARNWVDRFAPDPAKPYLRLARADRPIGTWLLLIPCLWGLALAGAQGAGPGALMLLYYAALFALGAFVMRGAGCAYNDIVDRDIDARVARTALRPIPSGQISVRRAWAFLVGLCLIGLLALVQFNRFTIYLGLGSLAFVAIYPFTKRVTYWPQLWLGFTFNWGALMGYAAAAGGLGAPAFCLYAAGIFWTLGYDTIYAHQDKEDDALIGVKSAALRLGPATRPALVLFYSATLALFALAGALSGFSLLYYAALAPAAAHFAWQIHRLDIDDRARCLALFRSNRNAGLLLLAPILLEAIAPMA</sequence>
<dbReference type="InterPro" id="IPR039653">
    <property type="entry name" value="Prenyltransferase"/>
</dbReference>
<evidence type="ECO:0000256" key="5">
    <source>
        <dbReference type="ARBA" id="ARBA00022519"/>
    </source>
</evidence>
<comment type="function">
    <text evidence="11">Catalyzes the prenylation of para-hydroxybenzoate (PHB) with an all-trans polyprenyl group. Mediates the second step in the final reaction sequence of ubiquinone-8 (UQ-8) biosynthesis, which is the condensation of the polyisoprenoid side chain with PHB, generating the first membrane-bound Q intermediate 3-octaprenyl-4-hydroxybenzoate.</text>
</comment>
<reference evidence="13 14" key="1">
    <citation type="submission" date="2017-07" db="EMBL/GenBank/DDBJ databases">
        <authorList>
            <person name="Sun Z.S."/>
            <person name="Albrecht U."/>
            <person name="Echele G."/>
            <person name="Lee C.C."/>
        </authorList>
    </citation>
    <scope>NUCLEOTIDE SEQUENCE [LARGE SCALE GENOMIC DNA]</scope>
    <source>
        <strain evidence="13 14">CGMCC 1.12710</strain>
    </source>
</reference>
<organism evidence="13 14">
    <name type="scientific">Amphiplicatus metriothermophilus</name>
    <dbReference type="NCBI Taxonomy" id="1519374"/>
    <lineage>
        <taxon>Bacteria</taxon>
        <taxon>Pseudomonadati</taxon>
        <taxon>Pseudomonadota</taxon>
        <taxon>Alphaproteobacteria</taxon>
        <taxon>Parvularculales</taxon>
        <taxon>Parvularculaceae</taxon>
        <taxon>Amphiplicatus</taxon>
    </lineage>
</organism>
<evidence type="ECO:0000256" key="6">
    <source>
        <dbReference type="ARBA" id="ARBA00022679"/>
    </source>
</evidence>
<keyword evidence="10 11" id="KW-0472">Membrane</keyword>
<evidence type="ECO:0000256" key="12">
    <source>
        <dbReference type="NCBIfam" id="TIGR01474"/>
    </source>
</evidence>
<dbReference type="Gene3D" id="1.20.120.1780">
    <property type="entry name" value="UbiA prenyltransferase"/>
    <property type="match status" value="1"/>
</dbReference>
<name>A0A239PW23_9PROT</name>
<keyword evidence="9 11" id="KW-1133">Transmembrane helix</keyword>
<feature type="transmembrane region" description="Helical" evidence="11">
    <location>
        <begin position="179"/>
        <end position="206"/>
    </location>
</feature>
<dbReference type="CDD" id="cd13959">
    <property type="entry name" value="PT_UbiA_COQ2"/>
    <property type="match status" value="1"/>
</dbReference>
<feature type="transmembrane region" description="Helical" evidence="11">
    <location>
        <begin position="66"/>
        <end position="86"/>
    </location>
</feature>
<dbReference type="FunFam" id="1.10.357.140:FF:000008">
    <property type="entry name" value="4-hydroxybenzoate octaprenyltransferase"/>
    <property type="match status" value="1"/>
</dbReference>
<keyword evidence="7 11" id="KW-0831">Ubiquinone biosynthesis</keyword>
<dbReference type="NCBIfam" id="TIGR01474">
    <property type="entry name" value="ubiA_proteo"/>
    <property type="match status" value="1"/>
</dbReference>
<evidence type="ECO:0000256" key="3">
    <source>
        <dbReference type="ARBA" id="ARBA00005985"/>
    </source>
</evidence>
<evidence type="ECO:0000256" key="11">
    <source>
        <dbReference type="HAMAP-Rule" id="MF_01635"/>
    </source>
</evidence>
<dbReference type="InterPro" id="IPR030470">
    <property type="entry name" value="UbiA_prenylTrfase_CS"/>
</dbReference>
<comment type="catalytic activity">
    <reaction evidence="11">
        <text>all-trans-octaprenyl diphosphate + 4-hydroxybenzoate = 4-hydroxy-3-(all-trans-octaprenyl)benzoate + diphosphate</text>
        <dbReference type="Rhea" id="RHEA:27782"/>
        <dbReference type="ChEBI" id="CHEBI:1617"/>
        <dbReference type="ChEBI" id="CHEBI:17879"/>
        <dbReference type="ChEBI" id="CHEBI:33019"/>
        <dbReference type="ChEBI" id="CHEBI:57711"/>
        <dbReference type="EC" id="2.5.1.39"/>
    </reaction>
</comment>
<protein>
    <recommendedName>
        <fullName evidence="11 12">4-hydroxybenzoate octaprenyltransferase</fullName>
        <ecNumber evidence="11 12">2.5.1.39</ecNumber>
    </recommendedName>
    <alternativeName>
        <fullName evidence="11">4-HB polyprenyltransferase</fullName>
    </alternativeName>
</protein>
<dbReference type="PANTHER" id="PTHR11048">
    <property type="entry name" value="PRENYLTRANSFERASES"/>
    <property type="match status" value="1"/>
</dbReference>
<evidence type="ECO:0000256" key="10">
    <source>
        <dbReference type="ARBA" id="ARBA00023136"/>
    </source>
</evidence>
<dbReference type="FunFam" id="1.20.120.1780:FF:000001">
    <property type="entry name" value="4-hydroxybenzoate octaprenyltransferase"/>
    <property type="match status" value="1"/>
</dbReference>
<evidence type="ECO:0000256" key="2">
    <source>
        <dbReference type="ARBA" id="ARBA00004141"/>
    </source>
</evidence>
<keyword evidence="11" id="KW-0460">Magnesium</keyword>
<dbReference type="Proteomes" id="UP000198346">
    <property type="component" value="Unassembled WGS sequence"/>
</dbReference>
<feature type="transmembrane region" description="Helical" evidence="11">
    <location>
        <begin position="141"/>
        <end position="159"/>
    </location>
</feature>
<comment type="subcellular location">
    <subcellularLocation>
        <location evidence="11">Cell inner membrane</location>
        <topology evidence="11">Multi-pass membrane protein</topology>
    </subcellularLocation>
    <subcellularLocation>
        <location evidence="2">Membrane</location>
        <topology evidence="2">Multi-pass membrane protein</topology>
    </subcellularLocation>
</comment>
<evidence type="ECO:0000313" key="14">
    <source>
        <dbReference type="Proteomes" id="UP000198346"/>
    </source>
</evidence>
<dbReference type="Pfam" id="PF01040">
    <property type="entry name" value="UbiA"/>
    <property type="match status" value="1"/>
</dbReference>
<dbReference type="HAMAP" id="MF_01635">
    <property type="entry name" value="UbiA"/>
    <property type="match status" value="1"/>
</dbReference>
<dbReference type="InterPro" id="IPR000537">
    <property type="entry name" value="UbiA_prenyltransferase"/>
</dbReference>
<keyword evidence="6 11" id="KW-0808">Transferase</keyword>
<gene>
    <name evidence="11" type="primary">ubiA</name>
    <name evidence="13" type="ORF">SAMN06297382_2054</name>
</gene>
<dbReference type="RefSeq" id="WP_089412522.1">
    <property type="nucleotide sequence ID" value="NZ_FZQA01000004.1"/>
</dbReference>
<keyword evidence="4 11" id="KW-1003">Cell membrane</keyword>
<dbReference type="PROSITE" id="PS00943">
    <property type="entry name" value="UBIA"/>
    <property type="match status" value="1"/>
</dbReference>
<accession>A0A239PW23</accession>
<dbReference type="Gene3D" id="1.10.357.140">
    <property type="entry name" value="UbiA prenyltransferase"/>
    <property type="match status" value="1"/>
</dbReference>
<evidence type="ECO:0000256" key="1">
    <source>
        <dbReference type="ARBA" id="ARBA00001946"/>
    </source>
</evidence>
<keyword evidence="8 11" id="KW-0812">Transmembrane</keyword>
<dbReference type="EC" id="2.5.1.39" evidence="11 12"/>
<evidence type="ECO:0000256" key="7">
    <source>
        <dbReference type="ARBA" id="ARBA00022688"/>
    </source>
</evidence>
<feature type="transmembrane region" description="Helical" evidence="11">
    <location>
        <begin position="41"/>
        <end position="59"/>
    </location>
</feature>
<proteinExistence type="inferred from homology"/>
<comment type="pathway">
    <text evidence="11">Cofactor biosynthesis; ubiquinone biosynthesis.</text>
</comment>
<evidence type="ECO:0000256" key="4">
    <source>
        <dbReference type="ARBA" id="ARBA00022475"/>
    </source>
</evidence>